<dbReference type="RefSeq" id="XP_013761231.1">
    <property type="nucleotide sequence ID" value="XM_013905777.1"/>
</dbReference>
<dbReference type="InterPro" id="IPR036866">
    <property type="entry name" value="RibonucZ/Hydroxyglut_hydro"/>
</dbReference>
<dbReference type="InterPro" id="IPR017782">
    <property type="entry name" value="Hydroxyacylglutathione_Hdrlase"/>
</dbReference>
<comment type="cofactor">
    <cofactor evidence="1">
        <name>Zn(2+)</name>
        <dbReference type="ChEBI" id="CHEBI:29105"/>
    </cofactor>
</comment>
<evidence type="ECO:0000256" key="9">
    <source>
        <dbReference type="ARBA" id="ARBA00023242"/>
    </source>
</evidence>
<evidence type="ECO:0000256" key="8">
    <source>
        <dbReference type="ARBA" id="ARBA00023163"/>
    </source>
</evidence>
<organism evidence="12 13">
    <name type="scientific">Thecamonas trahens ATCC 50062</name>
    <dbReference type="NCBI Taxonomy" id="461836"/>
    <lineage>
        <taxon>Eukaryota</taxon>
        <taxon>Apusozoa</taxon>
        <taxon>Apusomonadida</taxon>
        <taxon>Apusomonadidae</taxon>
        <taxon>Thecamonas</taxon>
    </lineage>
</organism>
<dbReference type="Pfam" id="PF00753">
    <property type="entry name" value="Lactamase_B"/>
    <property type="match status" value="1"/>
</dbReference>
<evidence type="ECO:0000256" key="10">
    <source>
        <dbReference type="ARBA" id="ARBA00025773"/>
    </source>
</evidence>
<reference evidence="12 13" key="1">
    <citation type="submission" date="2010-05" db="EMBL/GenBank/DDBJ databases">
        <title>The Genome Sequence of Thecamonas trahens ATCC 50062.</title>
        <authorList>
            <consortium name="The Broad Institute Genome Sequencing Platform"/>
            <person name="Russ C."/>
            <person name="Cuomo C."/>
            <person name="Shea T."/>
            <person name="Young S.K."/>
            <person name="Zeng Q."/>
            <person name="Koehrsen M."/>
            <person name="Haas B."/>
            <person name="Borodovsky M."/>
            <person name="Guigo R."/>
            <person name="Alvarado L."/>
            <person name="Berlin A."/>
            <person name="Bochicchio J."/>
            <person name="Borenstein D."/>
            <person name="Chapman S."/>
            <person name="Chen Z."/>
            <person name="Freedman E."/>
            <person name="Gellesch M."/>
            <person name="Goldberg J."/>
            <person name="Griggs A."/>
            <person name="Gujja S."/>
            <person name="Heilman E."/>
            <person name="Heiman D."/>
            <person name="Hepburn T."/>
            <person name="Howarth C."/>
            <person name="Jen D."/>
            <person name="Larson L."/>
            <person name="Mehta T."/>
            <person name="Park D."/>
            <person name="Pearson M."/>
            <person name="Roberts A."/>
            <person name="Saif S."/>
            <person name="Shenoy N."/>
            <person name="Sisk P."/>
            <person name="Stolte C."/>
            <person name="Sykes S."/>
            <person name="Thomson T."/>
            <person name="Walk T."/>
            <person name="White J."/>
            <person name="Yandava C."/>
            <person name="Burger G."/>
            <person name="Gray M.W."/>
            <person name="Holland P.W.H."/>
            <person name="King N."/>
            <person name="Lang F.B.F."/>
            <person name="Roger A.J."/>
            <person name="Ruiz-Trillo I."/>
            <person name="Lander E."/>
            <person name="Nusbaum C."/>
        </authorList>
    </citation>
    <scope>NUCLEOTIDE SEQUENCE [LARGE SCALE GENOMIC DNA]</scope>
    <source>
        <strain evidence="12 13">ATCC 50062</strain>
    </source>
</reference>
<dbReference type="OMA" id="CVWPGMR"/>
<evidence type="ECO:0000256" key="3">
    <source>
        <dbReference type="ARBA" id="ARBA00006759"/>
    </source>
</evidence>
<keyword evidence="7" id="KW-0862">Zinc</keyword>
<dbReference type="InterPro" id="IPR006111">
    <property type="entry name" value="Rpo6/Rpb6"/>
</dbReference>
<gene>
    <name evidence="12" type="ORF">AMSG_11692</name>
</gene>
<dbReference type="PANTHER" id="PTHR11935:SF116">
    <property type="entry name" value="HYDROLASE PNKD-RELATED"/>
    <property type="match status" value="1"/>
</dbReference>
<dbReference type="InterPro" id="IPR032282">
    <property type="entry name" value="HAGH_C"/>
</dbReference>
<evidence type="ECO:0000256" key="7">
    <source>
        <dbReference type="ARBA" id="ARBA00022833"/>
    </source>
</evidence>
<keyword evidence="6 12" id="KW-0378">Hydrolase</keyword>
<evidence type="ECO:0000313" key="12">
    <source>
        <dbReference type="EMBL" id="KNC56163.1"/>
    </source>
</evidence>
<dbReference type="InterPro" id="IPR028363">
    <property type="entry name" value="RPB6"/>
</dbReference>
<dbReference type="Pfam" id="PF01192">
    <property type="entry name" value="RNA_pol_Rpb6"/>
    <property type="match status" value="1"/>
</dbReference>
<feature type="domain" description="Metallo-beta-lactamase" evidence="11">
    <location>
        <begin position="12"/>
        <end position="191"/>
    </location>
</feature>
<keyword evidence="8" id="KW-0804">Transcription</keyword>
<dbReference type="eggNOG" id="KOG0813">
    <property type="taxonomic scope" value="Eukaryota"/>
</dbReference>
<dbReference type="GO" id="GO:0046872">
    <property type="term" value="F:metal ion binding"/>
    <property type="evidence" value="ECO:0007669"/>
    <property type="project" value="UniProtKB-KW"/>
</dbReference>
<evidence type="ECO:0000256" key="6">
    <source>
        <dbReference type="ARBA" id="ARBA00022801"/>
    </source>
</evidence>
<dbReference type="AlphaFoldDB" id="A0A0L0DXA8"/>
<dbReference type="CDD" id="cd07723">
    <property type="entry name" value="hydroxyacylglutathione_hydrolase_MBL-fold"/>
    <property type="match status" value="1"/>
</dbReference>
<dbReference type="GO" id="GO:0003677">
    <property type="term" value="F:DNA binding"/>
    <property type="evidence" value="ECO:0007669"/>
    <property type="project" value="InterPro"/>
</dbReference>
<dbReference type="Gene3D" id="3.60.15.10">
    <property type="entry name" value="Ribonuclease Z/Hydroxyacylglutathione hydrolase-like"/>
    <property type="match status" value="1"/>
</dbReference>
<dbReference type="Proteomes" id="UP000054408">
    <property type="component" value="Unassembled WGS sequence"/>
</dbReference>
<accession>A0A0L0DXA8</accession>
<dbReference type="HAMAP" id="MF_00192">
    <property type="entry name" value="RNApol_arch_Rpo6"/>
    <property type="match status" value="1"/>
</dbReference>
<dbReference type="InterPro" id="IPR020708">
    <property type="entry name" value="DNA-dir_RNA_polK_14-18kDa_CS"/>
</dbReference>
<evidence type="ECO:0000256" key="1">
    <source>
        <dbReference type="ARBA" id="ARBA00001947"/>
    </source>
</evidence>
<dbReference type="OrthoDB" id="515692at2759"/>
<evidence type="ECO:0000256" key="2">
    <source>
        <dbReference type="ARBA" id="ARBA00004123"/>
    </source>
</evidence>
<dbReference type="HAMAP" id="MF_01374">
    <property type="entry name" value="Glyoxalase_2"/>
    <property type="match status" value="1"/>
</dbReference>
<dbReference type="STRING" id="461836.A0A0L0DXA8"/>
<dbReference type="GO" id="GO:0005665">
    <property type="term" value="C:RNA polymerase II, core complex"/>
    <property type="evidence" value="ECO:0007669"/>
    <property type="project" value="InterPro"/>
</dbReference>
<dbReference type="GO" id="GO:0006351">
    <property type="term" value="P:DNA-templated transcription"/>
    <property type="evidence" value="ECO:0007669"/>
    <property type="project" value="InterPro"/>
</dbReference>
<dbReference type="Gene3D" id="3.90.940.10">
    <property type="match status" value="1"/>
</dbReference>
<dbReference type="InterPro" id="IPR001279">
    <property type="entry name" value="Metallo-B-lactamas"/>
</dbReference>
<evidence type="ECO:0000259" key="11">
    <source>
        <dbReference type="SMART" id="SM00849"/>
    </source>
</evidence>
<dbReference type="InterPro" id="IPR035680">
    <property type="entry name" value="Clx_II_MBL"/>
</dbReference>
<keyword evidence="9" id="KW-0539">Nucleus</keyword>
<comment type="similarity">
    <text evidence="3">Belongs to the metallo-beta-lactamase superfamily. Glyoxalase II family.</text>
</comment>
<keyword evidence="5" id="KW-0479">Metal-binding</keyword>
<dbReference type="GO" id="GO:0004416">
    <property type="term" value="F:hydroxyacylglutathione hydrolase activity"/>
    <property type="evidence" value="ECO:0007669"/>
    <property type="project" value="InterPro"/>
</dbReference>
<name>A0A0L0DXA8_THETB</name>
<dbReference type="SUPFAM" id="SSF56281">
    <property type="entry name" value="Metallo-hydrolase/oxidoreductase"/>
    <property type="match status" value="1"/>
</dbReference>
<evidence type="ECO:0000256" key="4">
    <source>
        <dbReference type="ARBA" id="ARBA00022478"/>
    </source>
</evidence>
<comment type="subcellular location">
    <subcellularLocation>
        <location evidence="2">Nucleus</location>
    </subcellularLocation>
</comment>
<dbReference type="EMBL" id="GL349440">
    <property type="protein sequence ID" value="KNC56163.1"/>
    <property type="molecule type" value="Genomic_DNA"/>
</dbReference>
<dbReference type="NCBIfam" id="TIGR03413">
    <property type="entry name" value="GSH_gloB"/>
    <property type="match status" value="1"/>
</dbReference>
<dbReference type="GO" id="GO:0019243">
    <property type="term" value="P:methylglyoxal catabolic process to D-lactate via S-lactoyl-glutathione"/>
    <property type="evidence" value="ECO:0007669"/>
    <property type="project" value="InterPro"/>
</dbReference>
<dbReference type="SMART" id="SM00849">
    <property type="entry name" value="Lactamase_B"/>
    <property type="match status" value="1"/>
</dbReference>
<dbReference type="GO" id="GO:0003899">
    <property type="term" value="F:DNA-directed RNA polymerase activity"/>
    <property type="evidence" value="ECO:0007669"/>
    <property type="project" value="InterPro"/>
</dbReference>
<dbReference type="GeneID" id="25569607"/>
<dbReference type="SUPFAM" id="SSF63562">
    <property type="entry name" value="RPB6/omega subunit-like"/>
    <property type="match status" value="1"/>
</dbReference>
<evidence type="ECO:0000256" key="5">
    <source>
        <dbReference type="ARBA" id="ARBA00022723"/>
    </source>
</evidence>
<sequence>MAEVYVVPVLEDNYAYVVRDAATGRGFVVDGAGATAVAETVAATNTQVVAILSTHHHWDHAGGNIELKELYPEAEVYGGDDRVDGVTQIIAGGVIDLGGVLRIEVRASPCHTTSHLLYILPVCAVFGGRTGAEGEPEVFEDAPLGLFCGDTLFLGGCGKFFEGTGAQMDAALNGEAAIGSLPDSTLVLCGHEYSVGNLTFAAAFDGGNSAVSDKLVWCKAQRKAGKPTIPSTLGEERQYNPFMRVRVPEIMAKANSNDAAEVMAYRKDTMDANAPQEMEIVDMDEAKPTTPAERKTTPFLTKYERARVLGTRALQISMGAPIMVELDGETDPLHIANKELKARKIPLTIRRYLPDRSYEDVNVSDLIIT</sequence>
<dbReference type="PANTHER" id="PTHR11935">
    <property type="entry name" value="BETA LACTAMASE DOMAIN"/>
    <property type="match status" value="1"/>
</dbReference>
<dbReference type="InterPro" id="IPR006110">
    <property type="entry name" value="Pol_omega/Rpo6/RPB6"/>
</dbReference>
<dbReference type="eggNOG" id="KOG3405">
    <property type="taxonomic scope" value="Eukaryota"/>
</dbReference>
<proteinExistence type="inferred from homology"/>
<dbReference type="PROSITE" id="PS01111">
    <property type="entry name" value="RNA_POL_K_14KD"/>
    <property type="match status" value="1"/>
</dbReference>
<evidence type="ECO:0000313" key="13">
    <source>
        <dbReference type="Proteomes" id="UP000054408"/>
    </source>
</evidence>
<comment type="similarity">
    <text evidence="10">Belongs to the archaeal Rpo6/eukaryotic RPB6 RNA polymerase subunit family.</text>
</comment>
<protein>
    <submittedName>
        <fullName evidence="12">Hydroxyacylglutathione hydrolase</fullName>
    </submittedName>
</protein>
<dbReference type="PIRSF" id="PIRSF000778">
    <property type="entry name" value="RpoK/RPB6"/>
    <property type="match status" value="1"/>
</dbReference>
<dbReference type="InterPro" id="IPR036161">
    <property type="entry name" value="RPB6/omega-like_sf"/>
</dbReference>
<keyword evidence="13" id="KW-1185">Reference proteome</keyword>
<dbReference type="NCBIfam" id="NF002208">
    <property type="entry name" value="PRK01099.1-3"/>
    <property type="match status" value="1"/>
</dbReference>
<dbReference type="PIRSF" id="PIRSF500154">
    <property type="entry name" value="RPB6"/>
    <property type="match status" value="1"/>
</dbReference>
<keyword evidence="4" id="KW-0240">DNA-directed RNA polymerase</keyword>
<dbReference type="Pfam" id="PF16123">
    <property type="entry name" value="HAGH_C"/>
    <property type="match status" value="1"/>
</dbReference>